<protein>
    <submittedName>
        <fullName evidence="2">Uncharacterized protein</fullName>
    </submittedName>
</protein>
<reference evidence="3" key="1">
    <citation type="submission" date="2014-10" db="EMBL/GenBank/DDBJ databases">
        <authorList>
            <person name="King R."/>
        </authorList>
    </citation>
    <scope>NUCLEOTIDE SEQUENCE [LARGE SCALE GENOMIC DNA]</scope>
    <source>
        <strain evidence="3">A3/5</strain>
    </source>
</reference>
<sequence length="93" mass="10799">MRWEVCDSLARSHASSREDETTPSTPPDHNRTSNSWPPLRFSQGYFENQGLPATHLLGHLVDQIYVKGRSKRWRSNSEENEGFPSRWVIGRYP</sequence>
<evidence type="ECO:0000256" key="1">
    <source>
        <dbReference type="SAM" id="MobiDB-lite"/>
    </source>
</evidence>
<dbReference type="Proteomes" id="UP000245910">
    <property type="component" value="Chromosome I"/>
</dbReference>
<feature type="region of interest" description="Disordered" evidence="1">
    <location>
        <begin position="1"/>
        <end position="39"/>
    </location>
</feature>
<evidence type="ECO:0000313" key="2">
    <source>
        <dbReference type="EMBL" id="CEI65545.1"/>
    </source>
</evidence>
<organism evidence="2 3">
    <name type="scientific">Fusarium venenatum</name>
    <dbReference type="NCBI Taxonomy" id="56646"/>
    <lineage>
        <taxon>Eukaryota</taxon>
        <taxon>Fungi</taxon>
        <taxon>Dikarya</taxon>
        <taxon>Ascomycota</taxon>
        <taxon>Pezizomycotina</taxon>
        <taxon>Sordariomycetes</taxon>
        <taxon>Hypocreomycetidae</taxon>
        <taxon>Hypocreales</taxon>
        <taxon>Nectriaceae</taxon>
        <taxon>Fusarium</taxon>
    </lineage>
</organism>
<proteinExistence type="predicted"/>
<evidence type="ECO:0000313" key="3">
    <source>
        <dbReference type="Proteomes" id="UP000245910"/>
    </source>
</evidence>
<accession>A0A2L2TXP8</accession>
<keyword evidence="3" id="KW-1185">Reference proteome</keyword>
<name>A0A2L2TXP8_9HYPO</name>
<dbReference type="EMBL" id="LN649229">
    <property type="protein sequence ID" value="CEI65545.1"/>
    <property type="molecule type" value="Genomic_DNA"/>
</dbReference>
<dbReference type="AlphaFoldDB" id="A0A2L2TXP8"/>